<keyword evidence="4 6" id="KW-0378">Hydrolase</keyword>
<dbReference type="GO" id="GO:0000287">
    <property type="term" value="F:magnesium ion binding"/>
    <property type="evidence" value="ECO:0007669"/>
    <property type="project" value="UniProtKB-UniRule"/>
</dbReference>
<feature type="binding site" evidence="6">
    <location>
        <position position="97"/>
    </location>
    <ligand>
        <name>Mg(2+)</name>
        <dbReference type="ChEBI" id="CHEBI:18420"/>
    </ligand>
</feature>
<proteinExistence type="inferred from homology"/>
<evidence type="ECO:0000313" key="9">
    <source>
        <dbReference type="Proteomes" id="UP000280726"/>
    </source>
</evidence>
<evidence type="ECO:0000256" key="4">
    <source>
        <dbReference type="ARBA" id="ARBA00022801"/>
    </source>
</evidence>
<comment type="cofactor">
    <cofactor evidence="6">
        <name>Mg(2+)</name>
        <dbReference type="ChEBI" id="CHEBI:18420"/>
    </cofactor>
</comment>
<sequence>MSPCLLDANVLIALVVAEHEHHDRAGRWLASVPTFAVCPVIEGALVRFVLRMGESPTTAAALLDRISAHPGCRFWPDDISYKDVALSGLQGHRRVTDVYLSELAAAHGGKLATFDRALATLRPETTLVIP</sequence>
<accession>A0A3N4ZZ43</accession>
<dbReference type="InterPro" id="IPR006226">
    <property type="entry name" value="Mtu_PIN"/>
</dbReference>
<evidence type="ECO:0000256" key="1">
    <source>
        <dbReference type="ARBA" id="ARBA00022649"/>
    </source>
</evidence>
<dbReference type="EC" id="3.1.-.-" evidence="6"/>
<dbReference type="GO" id="GO:0045926">
    <property type="term" value="P:negative regulation of growth"/>
    <property type="evidence" value="ECO:0007669"/>
    <property type="project" value="UniProtKB-ARBA"/>
</dbReference>
<dbReference type="InterPro" id="IPR029060">
    <property type="entry name" value="PIN-like_dom_sf"/>
</dbReference>
<keyword evidence="1 6" id="KW-1277">Toxin-antitoxin system</keyword>
<keyword evidence="3 6" id="KW-0479">Metal-binding</keyword>
<comment type="caution">
    <text evidence="8">The sequence shown here is derived from an EMBL/GenBank/DDBJ whole genome shotgun (WGS) entry which is preliminary data.</text>
</comment>
<dbReference type="EMBL" id="RKRA01000001">
    <property type="protein sequence ID" value="RPF26335.1"/>
    <property type="molecule type" value="Genomic_DNA"/>
</dbReference>
<dbReference type="RefSeq" id="WP_123914757.1">
    <property type="nucleotide sequence ID" value="NZ_RKRA01000001.1"/>
</dbReference>
<keyword evidence="9" id="KW-1185">Reference proteome</keyword>
<evidence type="ECO:0000259" key="7">
    <source>
        <dbReference type="Pfam" id="PF01850"/>
    </source>
</evidence>
<keyword evidence="6" id="KW-0800">Toxin</keyword>
<evidence type="ECO:0000256" key="6">
    <source>
        <dbReference type="HAMAP-Rule" id="MF_00265"/>
    </source>
</evidence>
<evidence type="ECO:0000256" key="5">
    <source>
        <dbReference type="ARBA" id="ARBA00022842"/>
    </source>
</evidence>
<evidence type="ECO:0000256" key="3">
    <source>
        <dbReference type="ARBA" id="ARBA00022723"/>
    </source>
</evidence>
<dbReference type="GO" id="GO:0016788">
    <property type="term" value="F:hydrolase activity, acting on ester bonds"/>
    <property type="evidence" value="ECO:0007669"/>
    <property type="project" value="InterPro"/>
</dbReference>
<dbReference type="InterPro" id="IPR002716">
    <property type="entry name" value="PIN_dom"/>
</dbReference>
<evidence type="ECO:0000256" key="2">
    <source>
        <dbReference type="ARBA" id="ARBA00022722"/>
    </source>
</evidence>
<gene>
    <name evidence="6" type="primary">vapC</name>
    <name evidence="8" type="ORF">EDD32_0773</name>
</gene>
<dbReference type="InterPro" id="IPR022907">
    <property type="entry name" value="VapC_family"/>
</dbReference>
<keyword evidence="2 6" id="KW-0540">Nuclease</keyword>
<dbReference type="Gene3D" id="3.40.50.1010">
    <property type="entry name" value="5'-nuclease"/>
    <property type="match status" value="1"/>
</dbReference>
<reference evidence="8 9" key="1">
    <citation type="submission" date="2018-11" db="EMBL/GenBank/DDBJ databases">
        <title>Sequencing the genomes of 1000 actinobacteria strains.</title>
        <authorList>
            <person name="Klenk H.-P."/>
        </authorList>
    </citation>
    <scope>NUCLEOTIDE SEQUENCE [LARGE SCALE GENOMIC DNA]</scope>
    <source>
        <strain evidence="8 9">DSM 14418</strain>
    </source>
</reference>
<evidence type="ECO:0000313" key="8">
    <source>
        <dbReference type="EMBL" id="RPF26335.1"/>
    </source>
</evidence>
<dbReference type="NCBIfam" id="TIGR00028">
    <property type="entry name" value="Mtu_PIN_fam"/>
    <property type="match status" value="1"/>
</dbReference>
<comment type="similarity">
    <text evidence="6">Belongs to the PINc/VapC protein family.</text>
</comment>
<dbReference type="OrthoDB" id="196567at2"/>
<feature type="domain" description="PIN" evidence="7">
    <location>
        <begin position="5"/>
        <end position="119"/>
    </location>
</feature>
<dbReference type="GO" id="GO:0004540">
    <property type="term" value="F:RNA nuclease activity"/>
    <property type="evidence" value="ECO:0007669"/>
    <property type="project" value="InterPro"/>
</dbReference>
<dbReference type="SUPFAM" id="SSF88723">
    <property type="entry name" value="PIN domain-like"/>
    <property type="match status" value="1"/>
</dbReference>
<name>A0A3N4ZZ43_9MICO</name>
<feature type="binding site" evidence="6">
    <location>
        <position position="7"/>
    </location>
    <ligand>
        <name>Mg(2+)</name>
        <dbReference type="ChEBI" id="CHEBI:18420"/>
    </ligand>
</feature>
<dbReference type="GO" id="GO:0090729">
    <property type="term" value="F:toxin activity"/>
    <property type="evidence" value="ECO:0007669"/>
    <property type="project" value="UniProtKB-KW"/>
</dbReference>
<keyword evidence="5 6" id="KW-0460">Magnesium</keyword>
<dbReference type="Proteomes" id="UP000280726">
    <property type="component" value="Unassembled WGS sequence"/>
</dbReference>
<dbReference type="Pfam" id="PF01850">
    <property type="entry name" value="PIN"/>
    <property type="match status" value="1"/>
</dbReference>
<dbReference type="HAMAP" id="MF_00265">
    <property type="entry name" value="VapC_Nob1"/>
    <property type="match status" value="1"/>
</dbReference>
<dbReference type="AlphaFoldDB" id="A0A3N4ZZ43"/>
<organism evidence="8 9">
    <name type="scientific">Georgenia muralis</name>
    <dbReference type="NCBI Taxonomy" id="154117"/>
    <lineage>
        <taxon>Bacteria</taxon>
        <taxon>Bacillati</taxon>
        <taxon>Actinomycetota</taxon>
        <taxon>Actinomycetes</taxon>
        <taxon>Micrococcales</taxon>
        <taxon>Bogoriellaceae</taxon>
        <taxon>Georgenia</taxon>
    </lineage>
</organism>
<protein>
    <recommendedName>
        <fullName evidence="6">Ribonuclease VapC</fullName>
        <shortName evidence="6">RNase VapC</shortName>
        <ecNumber evidence="6">3.1.-.-</ecNumber>
    </recommendedName>
    <alternativeName>
        <fullName evidence="6">Toxin VapC</fullName>
    </alternativeName>
</protein>
<comment type="function">
    <text evidence="6">Toxic component of a toxin-antitoxin (TA) system. An RNase.</text>
</comment>